<comment type="caution">
    <text evidence="4">The sequence shown here is derived from an EMBL/GenBank/DDBJ whole genome shotgun (WGS) entry which is preliminary data.</text>
</comment>
<dbReference type="PANTHER" id="PTHR40841">
    <property type="entry name" value="SIDEROPHORE TRIACETYLFUSARININE C ESTERASE"/>
    <property type="match status" value="1"/>
</dbReference>
<dbReference type="GO" id="GO:0016788">
    <property type="term" value="F:hydrolase activity, acting on ester bonds"/>
    <property type="evidence" value="ECO:0007669"/>
    <property type="project" value="TreeGrafter"/>
</dbReference>
<protein>
    <submittedName>
        <fullName evidence="4">IroE protein</fullName>
    </submittedName>
</protein>
<dbReference type="Gene3D" id="3.40.50.1820">
    <property type="entry name" value="alpha/beta hydrolase"/>
    <property type="match status" value="1"/>
</dbReference>
<proteinExistence type="inferred from homology"/>
<sequence length="287" mass="31940">MTTNFTKPLLLLGVIYSFLSVRYANAQTQHLPLVTIPQSQHQVMHSAYAKADYEIDIHLPDGYETSKTPYPVLFVVDGANDFAPTLEYLGLLMAEYHITEPIVVAIGDGGRIGTPGNRRNQDFTPSAITGIPKSGGAGAFLPFIEKELLPYISANYKADASNRTLYGYSMGGLFATYVLFQKPQLFKNILIGSPALAYDNGKIFDYEKAYAASHKDLPVHVFIEVGELETPEMIEPNKRMVQQLKNRNYPNLDMHSIIQNKVTHLTGKPTTMLKALAWAYTKPHVVD</sequence>
<reference evidence="4" key="1">
    <citation type="journal article" date="2014" name="Int. J. Syst. Evol. Microbiol.">
        <title>Complete genome sequence of Corynebacterium casei LMG S-19264T (=DSM 44701T), isolated from a smear-ripened cheese.</title>
        <authorList>
            <consortium name="US DOE Joint Genome Institute (JGI-PGF)"/>
            <person name="Walter F."/>
            <person name="Albersmeier A."/>
            <person name="Kalinowski J."/>
            <person name="Ruckert C."/>
        </authorList>
    </citation>
    <scope>NUCLEOTIDE SEQUENCE</scope>
    <source>
        <strain evidence="4">CCM 8711</strain>
    </source>
</reference>
<dbReference type="InterPro" id="IPR029058">
    <property type="entry name" value="AB_hydrolase_fold"/>
</dbReference>
<accession>A0A917J8L4</accession>
<name>A0A917J8L4_9SPHI</name>
<evidence type="ECO:0000256" key="3">
    <source>
        <dbReference type="SAM" id="SignalP"/>
    </source>
</evidence>
<feature type="chain" id="PRO_5037241115" evidence="3">
    <location>
        <begin position="27"/>
        <end position="287"/>
    </location>
</feature>
<evidence type="ECO:0000313" key="4">
    <source>
        <dbReference type="EMBL" id="GGI51008.1"/>
    </source>
</evidence>
<comment type="similarity">
    <text evidence="1">Belongs to the esterase D family.</text>
</comment>
<dbReference type="SUPFAM" id="SSF53474">
    <property type="entry name" value="alpha/beta-Hydrolases"/>
    <property type="match status" value="1"/>
</dbReference>
<feature type="signal peptide" evidence="3">
    <location>
        <begin position="1"/>
        <end position="26"/>
    </location>
</feature>
<evidence type="ECO:0000256" key="1">
    <source>
        <dbReference type="ARBA" id="ARBA00005622"/>
    </source>
</evidence>
<keyword evidence="3" id="KW-0732">Signal</keyword>
<dbReference type="Pfam" id="PF00756">
    <property type="entry name" value="Esterase"/>
    <property type="match status" value="1"/>
</dbReference>
<evidence type="ECO:0000256" key="2">
    <source>
        <dbReference type="ARBA" id="ARBA00022801"/>
    </source>
</evidence>
<dbReference type="InterPro" id="IPR052558">
    <property type="entry name" value="Siderophore_Hydrolase_D"/>
</dbReference>
<dbReference type="EMBL" id="BMDO01000005">
    <property type="protein sequence ID" value="GGI51008.1"/>
    <property type="molecule type" value="Genomic_DNA"/>
</dbReference>
<dbReference type="RefSeq" id="WP_188416666.1">
    <property type="nucleotide sequence ID" value="NZ_BMDO01000005.1"/>
</dbReference>
<organism evidence="4 5">
    <name type="scientific">Mucilaginibacter galii</name>
    <dbReference type="NCBI Taxonomy" id="2005073"/>
    <lineage>
        <taxon>Bacteria</taxon>
        <taxon>Pseudomonadati</taxon>
        <taxon>Bacteroidota</taxon>
        <taxon>Sphingobacteriia</taxon>
        <taxon>Sphingobacteriales</taxon>
        <taxon>Sphingobacteriaceae</taxon>
        <taxon>Mucilaginibacter</taxon>
    </lineage>
</organism>
<evidence type="ECO:0000313" key="5">
    <source>
        <dbReference type="Proteomes" id="UP000662074"/>
    </source>
</evidence>
<dbReference type="Proteomes" id="UP000662074">
    <property type="component" value="Unassembled WGS sequence"/>
</dbReference>
<dbReference type="PANTHER" id="PTHR40841:SF2">
    <property type="entry name" value="SIDEROPHORE-DEGRADING ESTERASE (EUROFUNG)"/>
    <property type="match status" value="1"/>
</dbReference>
<reference evidence="4" key="2">
    <citation type="submission" date="2020-09" db="EMBL/GenBank/DDBJ databases">
        <authorList>
            <person name="Sun Q."/>
            <person name="Sedlacek I."/>
        </authorList>
    </citation>
    <scope>NUCLEOTIDE SEQUENCE</scope>
    <source>
        <strain evidence="4">CCM 8711</strain>
    </source>
</reference>
<dbReference type="InterPro" id="IPR000801">
    <property type="entry name" value="Esterase-like"/>
</dbReference>
<gene>
    <name evidence="4" type="ORF">GCM10011425_22200</name>
</gene>
<keyword evidence="5" id="KW-1185">Reference proteome</keyword>
<dbReference type="AlphaFoldDB" id="A0A917J8L4"/>
<keyword evidence="2" id="KW-0378">Hydrolase</keyword>